<keyword evidence="7" id="KW-0963">Cytoplasm</keyword>
<dbReference type="PANTHER" id="PTHR11063">
    <property type="entry name" value="GLUTAMATE SEMIALDEHYDE DEHYDROGENASE"/>
    <property type="match status" value="1"/>
</dbReference>
<comment type="catalytic activity">
    <reaction evidence="6 7">
        <text>L-glutamate 5-semialdehyde + phosphate + NADP(+) = L-glutamyl 5-phosphate + NADPH + H(+)</text>
        <dbReference type="Rhea" id="RHEA:19541"/>
        <dbReference type="ChEBI" id="CHEBI:15378"/>
        <dbReference type="ChEBI" id="CHEBI:43474"/>
        <dbReference type="ChEBI" id="CHEBI:57783"/>
        <dbReference type="ChEBI" id="CHEBI:58066"/>
        <dbReference type="ChEBI" id="CHEBI:58274"/>
        <dbReference type="ChEBI" id="CHEBI:58349"/>
        <dbReference type="EC" id="1.2.1.41"/>
    </reaction>
</comment>
<comment type="function">
    <text evidence="7">Catalyzes the NADPH-dependent reduction of L-glutamate 5-phosphate into L-glutamate 5-semialdehyde and phosphate. The product spontaneously undergoes cyclization to form 1-pyrroline-5-carboxylate.</text>
</comment>
<keyword evidence="3 7" id="KW-0641">Proline biosynthesis</keyword>
<dbReference type="InterPro" id="IPR000965">
    <property type="entry name" value="GPR_dom"/>
</dbReference>
<evidence type="ECO:0000259" key="8">
    <source>
        <dbReference type="Pfam" id="PF00171"/>
    </source>
</evidence>
<dbReference type="Pfam" id="PF00171">
    <property type="entry name" value="Aldedh"/>
    <property type="match status" value="1"/>
</dbReference>
<dbReference type="PANTHER" id="PTHR11063:SF8">
    <property type="entry name" value="DELTA-1-PYRROLINE-5-CARBOXYLATE SYNTHASE"/>
    <property type="match status" value="1"/>
</dbReference>
<dbReference type="EC" id="1.2.1.41" evidence="7"/>
<dbReference type="AlphaFoldDB" id="A0A1U7PQK5"/>
<dbReference type="Gene3D" id="3.40.309.10">
    <property type="entry name" value="Aldehyde Dehydrogenase, Chain A, domain 2"/>
    <property type="match status" value="1"/>
</dbReference>
<accession>A0A1U7PQK5</accession>
<evidence type="ECO:0000256" key="1">
    <source>
        <dbReference type="ARBA" id="ARBA00004985"/>
    </source>
</evidence>
<dbReference type="NCBIfam" id="NF001221">
    <property type="entry name" value="PRK00197.1"/>
    <property type="match status" value="1"/>
</dbReference>
<proteinExistence type="inferred from homology"/>
<dbReference type="GO" id="GO:0005737">
    <property type="term" value="C:cytoplasm"/>
    <property type="evidence" value="ECO:0007669"/>
    <property type="project" value="UniProtKB-SubCell"/>
</dbReference>
<organism evidence="9 10">
    <name type="scientific">Edaphobacillus lindanitolerans</name>
    <dbReference type="NCBI Taxonomy" id="550447"/>
    <lineage>
        <taxon>Bacteria</taxon>
        <taxon>Bacillati</taxon>
        <taxon>Bacillota</taxon>
        <taxon>Bacilli</taxon>
        <taxon>Bacillales</taxon>
        <taxon>Bacillaceae</taxon>
        <taxon>Edaphobacillus</taxon>
    </lineage>
</organism>
<dbReference type="NCBIfam" id="TIGR00407">
    <property type="entry name" value="proA"/>
    <property type="match status" value="1"/>
</dbReference>
<evidence type="ECO:0000256" key="6">
    <source>
        <dbReference type="ARBA" id="ARBA00049024"/>
    </source>
</evidence>
<dbReference type="STRING" id="550447.SAMN05428946_1693"/>
<evidence type="ECO:0000256" key="3">
    <source>
        <dbReference type="ARBA" id="ARBA00022650"/>
    </source>
</evidence>
<evidence type="ECO:0000256" key="4">
    <source>
        <dbReference type="ARBA" id="ARBA00022857"/>
    </source>
</evidence>
<evidence type="ECO:0000313" key="10">
    <source>
        <dbReference type="Proteomes" id="UP000187550"/>
    </source>
</evidence>
<dbReference type="CDD" id="cd07079">
    <property type="entry name" value="ALDH_F18-19_ProA-GPR"/>
    <property type="match status" value="1"/>
</dbReference>
<evidence type="ECO:0000256" key="7">
    <source>
        <dbReference type="HAMAP-Rule" id="MF_00412"/>
    </source>
</evidence>
<dbReference type="InterPro" id="IPR020593">
    <property type="entry name" value="G-glutamylP_reductase_CS"/>
</dbReference>
<keyword evidence="5 7" id="KW-0560">Oxidoreductase</keyword>
<comment type="subcellular location">
    <subcellularLocation>
        <location evidence="7">Cytoplasm</location>
    </subcellularLocation>
</comment>
<dbReference type="EMBL" id="FTPL01000002">
    <property type="protein sequence ID" value="SIT84172.1"/>
    <property type="molecule type" value="Genomic_DNA"/>
</dbReference>
<dbReference type="InterPro" id="IPR016162">
    <property type="entry name" value="Ald_DH_N"/>
</dbReference>
<dbReference type="SUPFAM" id="SSF53720">
    <property type="entry name" value="ALDH-like"/>
    <property type="match status" value="1"/>
</dbReference>
<protein>
    <recommendedName>
        <fullName evidence="7">Gamma-glutamyl phosphate reductase</fullName>
        <shortName evidence="7">GPR</shortName>
        <ecNumber evidence="7">1.2.1.41</ecNumber>
    </recommendedName>
    <alternativeName>
        <fullName evidence="7">Glutamate-5-semialdehyde dehydrogenase</fullName>
    </alternativeName>
    <alternativeName>
        <fullName evidence="7">Glutamyl-gamma-semialdehyde dehydrogenase</fullName>
        <shortName evidence="7">GSA dehydrogenase</shortName>
    </alternativeName>
</protein>
<comment type="pathway">
    <text evidence="1 7">Amino-acid biosynthesis; L-proline biosynthesis; L-glutamate 5-semialdehyde from L-glutamate: step 2/2.</text>
</comment>
<dbReference type="GO" id="GO:0050661">
    <property type="term" value="F:NADP binding"/>
    <property type="evidence" value="ECO:0007669"/>
    <property type="project" value="InterPro"/>
</dbReference>
<dbReference type="InterPro" id="IPR016163">
    <property type="entry name" value="Ald_DH_C"/>
</dbReference>
<comment type="similarity">
    <text evidence="7">Belongs to the gamma-glutamyl phosphate reductase family.</text>
</comment>
<dbReference type="PIRSF" id="PIRSF000151">
    <property type="entry name" value="GPR"/>
    <property type="match status" value="1"/>
</dbReference>
<dbReference type="PROSITE" id="PS01223">
    <property type="entry name" value="PROA"/>
    <property type="match status" value="1"/>
</dbReference>
<evidence type="ECO:0000313" key="9">
    <source>
        <dbReference type="EMBL" id="SIT84172.1"/>
    </source>
</evidence>
<dbReference type="InterPro" id="IPR015590">
    <property type="entry name" value="Aldehyde_DH_dom"/>
</dbReference>
<dbReference type="Gene3D" id="3.40.605.10">
    <property type="entry name" value="Aldehyde Dehydrogenase, Chain A, domain 1"/>
    <property type="match status" value="1"/>
</dbReference>
<dbReference type="HAMAP" id="MF_00412">
    <property type="entry name" value="ProA"/>
    <property type="match status" value="1"/>
</dbReference>
<gene>
    <name evidence="7" type="primary">proA</name>
    <name evidence="9" type="ORF">SAMN05428946_1693</name>
</gene>
<dbReference type="Proteomes" id="UP000187550">
    <property type="component" value="Unassembled WGS sequence"/>
</dbReference>
<reference evidence="10" key="1">
    <citation type="submission" date="2017-01" db="EMBL/GenBank/DDBJ databases">
        <authorList>
            <person name="Varghese N."/>
            <person name="Submissions S."/>
        </authorList>
    </citation>
    <scope>NUCLEOTIDE SEQUENCE [LARGE SCALE GENOMIC DNA]</scope>
    <source>
        <strain evidence="10">MNA4</strain>
    </source>
</reference>
<keyword evidence="2 7" id="KW-0028">Amino-acid biosynthesis</keyword>
<feature type="domain" description="Aldehyde dehydrogenase" evidence="8">
    <location>
        <begin position="8"/>
        <end position="276"/>
    </location>
</feature>
<dbReference type="GO" id="GO:0004350">
    <property type="term" value="F:glutamate-5-semialdehyde dehydrogenase activity"/>
    <property type="evidence" value="ECO:0007669"/>
    <property type="project" value="UniProtKB-UniRule"/>
</dbReference>
<keyword evidence="10" id="KW-1185">Reference proteome</keyword>
<evidence type="ECO:0000256" key="5">
    <source>
        <dbReference type="ARBA" id="ARBA00023002"/>
    </source>
</evidence>
<name>A0A1U7PQK5_9BACI</name>
<dbReference type="FunFam" id="3.40.309.10:FF:000006">
    <property type="entry name" value="Gamma-glutamyl phosphate reductase"/>
    <property type="match status" value="1"/>
</dbReference>
<dbReference type="InterPro" id="IPR016161">
    <property type="entry name" value="Ald_DH/histidinol_DH"/>
</dbReference>
<keyword evidence="4 7" id="KW-0521">NADP</keyword>
<dbReference type="UniPathway" id="UPA00098">
    <property type="reaction ID" value="UER00360"/>
</dbReference>
<dbReference type="GO" id="GO:0055129">
    <property type="term" value="P:L-proline biosynthetic process"/>
    <property type="evidence" value="ECO:0007669"/>
    <property type="project" value="UniProtKB-UniRule"/>
</dbReference>
<sequence>MMIDSQTETGTEELRNKGKAAKQAAAVMALLDPVSKNAALLAIAENLEKRTAEILEANGLDLEHGRNAGMADPLIDRLMLDDGRVREMASALRELAVLPDPVGEVVDSWTRPNGLELTSVRVPLGVVGIIYEARPNVTVDAAALCLKTGNAVMLRGSSSAIHSNTALTAVIRDAISAAGLPEGAVQLIGDTSRKTAAELFKMKDVLDVLVPRGSAALIRTVTEQATVPVIETGAGNCHVYIDVTAEKEMALRIAVNAKTQRPSVCNAAETILIHKHWPHMPELVRTLLDKEVVIRGDEQVCLLSGEIIPASGDDWSSEFLGLEAAVKTVSSTEEAIGHINRYGTRHSESIVTGSPAEAEKFLAGVDAAAVYHNASTRFTDGFEFGFGAELGISTQKLHARGPMGLPALTSVKTVIRGSGQCK</sequence>
<dbReference type="InterPro" id="IPR012134">
    <property type="entry name" value="Glu-5-SA_DH"/>
</dbReference>
<evidence type="ECO:0000256" key="2">
    <source>
        <dbReference type="ARBA" id="ARBA00022605"/>
    </source>
</evidence>